<feature type="signal peptide" evidence="5">
    <location>
        <begin position="1"/>
        <end position="19"/>
    </location>
</feature>
<dbReference type="InterPro" id="IPR001320">
    <property type="entry name" value="Iontro_rcpt_C"/>
</dbReference>
<dbReference type="InterPro" id="IPR001638">
    <property type="entry name" value="Solute-binding_3/MltF_N"/>
</dbReference>
<dbReference type="GO" id="GO:0015276">
    <property type="term" value="F:ligand-gated monoatomic ion channel activity"/>
    <property type="evidence" value="ECO:0007669"/>
    <property type="project" value="InterPro"/>
</dbReference>
<evidence type="ECO:0000259" key="7">
    <source>
        <dbReference type="SMART" id="SM00079"/>
    </source>
</evidence>
<sequence>MKRFVKAVFILTAMVSVFAGCAKEKSDNTFVLGLDTSFPPMGFIDENNEIAGFDIDVAKEVCSRLNLELVCQPISWDAKEQELATGNIDCIWNGFTMTPERLEAMTFSEPYLENAQVVVVLADSPYQTLADFAGKTCGVQEGSSAQEAIRNTPDFADSLSEVVPYKENLTALMDLEVGGVDAVAMDFIVANYMIKTSGKNFRILDEHLSPEEYGIGFKKGNTELRDAVQKTLSEMKADGTLGAISEKWFGSDITVVK</sequence>
<evidence type="ECO:0000256" key="1">
    <source>
        <dbReference type="ARBA" id="ARBA00004196"/>
    </source>
</evidence>
<dbReference type="CDD" id="cd00996">
    <property type="entry name" value="PBP2_AatB_like"/>
    <property type="match status" value="1"/>
</dbReference>
<feature type="domain" description="Solute-binding protein family 3/N-terminal" evidence="6">
    <location>
        <begin position="29"/>
        <end position="252"/>
    </location>
</feature>
<dbReference type="PANTHER" id="PTHR35936">
    <property type="entry name" value="MEMBRANE-BOUND LYTIC MUREIN TRANSGLYCOSYLASE F"/>
    <property type="match status" value="1"/>
</dbReference>
<dbReference type="Proteomes" id="UP000823638">
    <property type="component" value="Unassembled WGS sequence"/>
</dbReference>
<dbReference type="GO" id="GO:0016020">
    <property type="term" value="C:membrane"/>
    <property type="evidence" value="ECO:0007669"/>
    <property type="project" value="InterPro"/>
</dbReference>
<dbReference type="PROSITE" id="PS51257">
    <property type="entry name" value="PROKAR_LIPOPROTEIN"/>
    <property type="match status" value="1"/>
</dbReference>
<organism evidence="8 9">
    <name type="scientific">Candidatus Gallitreponema excrementavium</name>
    <dbReference type="NCBI Taxonomy" id="2840840"/>
    <lineage>
        <taxon>Bacteria</taxon>
        <taxon>Pseudomonadati</taxon>
        <taxon>Spirochaetota</taxon>
        <taxon>Spirochaetia</taxon>
        <taxon>Spirochaetales</taxon>
        <taxon>Candidatus Gallitreponema</taxon>
    </lineage>
</organism>
<dbReference type="AlphaFoldDB" id="A0A9D9HN19"/>
<comment type="subcellular location">
    <subcellularLocation>
        <location evidence="1">Cell envelope</location>
    </subcellularLocation>
</comment>
<dbReference type="SUPFAM" id="SSF53850">
    <property type="entry name" value="Periplasmic binding protein-like II"/>
    <property type="match status" value="1"/>
</dbReference>
<dbReference type="Gene3D" id="3.40.190.10">
    <property type="entry name" value="Periplasmic binding protein-like II"/>
    <property type="match status" value="2"/>
</dbReference>
<evidence type="ECO:0000256" key="3">
    <source>
        <dbReference type="ARBA" id="ARBA00022729"/>
    </source>
</evidence>
<comment type="similarity">
    <text evidence="2 4">Belongs to the bacterial solute-binding protein 3 family.</text>
</comment>
<gene>
    <name evidence="8" type="ORF">IAA81_00755</name>
</gene>
<dbReference type="SMART" id="SM00079">
    <property type="entry name" value="PBPe"/>
    <property type="match status" value="1"/>
</dbReference>
<evidence type="ECO:0000259" key="6">
    <source>
        <dbReference type="SMART" id="SM00062"/>
    </source>
</evidence>
<evidence type="ECO:0000313" key="8">
    <source>
        <dbReference type="EMBL" id="MBO8456743.1"/>
    </source>
</evidence>
<dbReference type="PANTHER" id="PTHR35936:SF34">
    <property type="entry name" value="ABC TRANSPORTER EXTRACELLULAR-BINDING PROTEIN YCKB-RELATED"/>
    <property type="match status" value="1"/>
</dbReference>
<proteinExistence type="inferred from homology"/>
<dbReference type="Pfam" id="PF00497">
    <property type="entry name" value="SBP_bac_3"/>
    <property type="match status" value="1"/>
</dbReference>
<dbReference type="EMBL" id="JADIMM010000016">
    <property type="protein sequence ID" value="MBO8456743.1"/>
    <property type="molecule type" value="Genomic_DNA"/>
</dbReference>
<evidence type="ECO:0000256" key="2">
    <source>
        <dbReference type="ARBA" id="ARBA00010333"/>
    </source>
</evidence>
<dbReference type="GO" id="GO:0030313">
    <property type="term" value="C:cell envelope"/>
    <property type="evidence" value="ECO:0007669"/>
    <property type="project" value="UniProtKB-SubCell"/>
</dbReference>
<evidence type="ECO:0000256" key="5">
    <source>
        <dbReference type="SAM" id="SignalP"/>
    </source>
</evidence>
<accession>A0A9D9HN19</accession>
<evidence type="ECO:0000256" key="4">
    <source>
        <dbReference type="RuleBase" id="RU003744"/>
    </source>
</evidence>
<evidence type="ECO:0000313" key="9">
    <source>
        <dbReference type="Proteomes" id="UP000823638"/>
    </source>
</evidence>
<dbReference type="PROSITE" id="PS01039">
    <property type="entry name" value="SBP_BACTERIAL_3"/>
    <property type="match status" value="1"/>
</dbReference>
<feature type="chain" id="PRO_5038431260" evidence="5">
    <location>
        <begin position="20"/>
        <end position="257"/>
    </location>
</feature>
<reference evidence="8" key="2">
    <citation type="journal article" date="2021" name="PeerJ">
        <title>Extensive microbial diversity within the chicken gut microbiome revealed by metagenomics and culture.</title>
        <authorList>
            <person name="Gilroy R."/>
            <person name="Ravi A."/>
            <person name="Getino M."/>
            <person name="Pursley I."/>
            <person name="Horton D.L."/>
            <person name="Alikhan N.F."/>
            <person name="Baker D."/>
            <person name="Gharbi K."/>
            <person name="Hall N."/>
            <person name="Watson M."/>
            <person name="Adriaenssens E.M."/>
            <person name="Foster-Nyarko E."/>
            <person name="Jarju S."/>
            <person name="Secka A."/>
            <person name="Antonio M."/>
            <person name="Oren A."/>
            <person name="Chaudhuri R.R."/>
            <person name="La Ragione R."/>
            <person name="Hildebrand F."/>
            <person name="Pallen M.J."/>
        </authorList>
    </citation>
    <scope>NUCLEOTIDE SEQUENCE</scope>
    <source>
        <strain evidence="8">10532</strain>
    </source>
</reference>
<name>A0A9D9HN19_9SPIR</name>
<dbReference type="SMART" id="SM00062">
    <property type="entry name" value="PBPb"/>
    <property type="match status" value="1"/>
</dbReference>
<feature type="domain" description="Ionotropic glutamate receptor C-terminal" evidence="7">
    <location>
        <begin position="29"/>
        <end position="251"/>
    </location>
</feature>
<protein>
    <submittedName>
        <fullName evidence="8">Amino acid ABC transporter substrate-binding protein</fullName>
    </submittedName>
</protein>
<dbReference type="InterPro" id="IPR018313">
    <property type="entry name" value="SBP_3_CS"/>
</dbReference>
<comment type="caution">
    <text evidence="8">The sequence shown here is derived from an EMBL/GenBank/DDBJ whole genome shotgun (WGS) entry which is preliminary data.</text>
</comment>
<reference evidence="8" key="1">
    <citation type="submission" date="2020-10" db="EMBL/GenBank/DDBJ databases">
        <authorList>
            <person name="Gilroy R."/>
        </authorList>
    </citation>
    <scope>NUCLEOTIDE SEQUENCE</scope>
    <source>
        <strain evidence="8">10532</strain>
    </source>
</reference>
<keyword evidence="3 5" id="KW-0732">Signal</keyword>